<name>A0A443RWF3_9ACAR</name>
<dbReference type="Gene3D" id="3.30.40.10">
    <property type="entry name" value="Zinc/RING finger domain, C3HC4 (zinc finger)"/>
    <property type="match status" value="1"/>
</dbReference>
<proteinExistence type="predicted"/>
<organism evidence="5 6">
    <name type="scientific">Leptotrombidium deliense</name>
    <dbReference type="NCBI Taxonomy" id="299467"/>
    <lineage>
        <taxon>Eukaryota</taxon>
        <taxon>Metazoa</taxon>
        <taxon>Ecdysozoa</taxon>
        <taxon>Arthropoda</taxon>
        <taxon>Chelicerata</taxon>
        <taxon>Arachnida</taxon>
        <taxon>Acari</taxon>
        <taxon>Acariformes</taxon>
        <taxon>Trombidiformes</taxon>
        <taxon>Prostigmata</taxon>
        <taxon>Anystina</taxon>
        <taxon>Parasitengona</taxon>
        <taxon>Trombiculoidea</taxon>
        <taxon>Trombiculidae</taxon>
        <taxon>Leptotrombidium</taxon>
    </lineage>
</organism>
<keyword evidence="1 3" id="KW-0863">Zinc-finger</keyword>
<dbReference type="InterPro" id="IPR001841">
    <property type="entry name" value="Znf_RING"/>
</dbReference>
<evidence type="ECO:0000313" key="5">
    <source>
        <dbReference type="EMBL" id="RWS19701.1"/>
    </source>
</evidence>
<gene>
    <name evidence="5" type="ORF">B4U80_12237</name>
</gene>
<dbReference type="EMBL" id="NCKV01023475">
    <property type="protein sequence ID" value="RWS19701.1"/>
    <property type="molecule type" value="Genomic_DNA"/>
</dbReference>
<dbReference type="SUPFAM" id="SSF57850">
    <property type="entry name" value="RING/U-box"/>
    <property type="match status" value="1"/>
</dbReference>
<evidence type="ECO:0000256" key="2">
    <source>
        <dbReference type="ARBA" id="ARBA00022833"/>
    </source>
</evidence>
<feature type="non-terminal residue" evidence="5">
    <location>
        <position position="312"/>
    </location>
</feature>
<keyword evidence="1 3" id="KW-0479">Metal-binding</keyword>
<comment type="caution">
    <text evidence="5">The sequence shown here is derived from an EMBL/GenBank/DDBJ whole genome shotgun (WGS) entry which is preliminary data.</text>
</comment>
<accession>A0A443RWF3</accession>
<dbReference type="Proteomes" id="UP000288716">
    <property type="component" value="Unassembled WGS sequence"/>
</dbReference>
<dbReference type="AlphaFoldDB" id="A0A443RWF3"/>
<feature type="domain" description="RING-type" evidence="4">
    <location>
        <begin position="136"/>
        <end position="179"/>
    </location>
</feature>
<dbReference type="VEuPathDB" id="VectorBase:LDEU012339"/>
<evidence type="ECO:0000256" key="1">
    <source>
        <dbReference type="ARBA" id="ARBA00022771"/>
    </source>
</evidence>
<feature type="non-terminal residue" evidence="5">
    <location>
        <position position="1"/>
    </location>
</feature>
<keyword evidence="2" id="KW-0862">Zinc</keyword>
<evidence type="ECO:0000313" key="6">
    <source>
        <dbReference type="Proteomes" id="UP000288716"/>
    </source>
</evidence>
<evidence type="ECO:0000256" key="3">
    <source>
        <dbReference type="PROSITE-ProRule" id="PRU00175"/>
    </source>
</evidence>
<protein>
    <recommendedName>
        <fullName evidence="4">RING-type domain-containing protein</fullName>
    </recommendedName>
</protein>
<keyword evidence="6" id="KW-1185">Reference proteome</keyword>
<evidence type="ECO:0000259" key="4">
    <source>
        <dbReference type="PROSITE" id="PS50089"/>
    </source>
</evidence>
<dbReference type="PROSITE" id="PS50089">
    <property type="entry name" value="ZF_RING_2"/>
    <property type="match status" value="1"/>
</dbReference>
<dbReference type="GO" id="GO:0008270">
    <property type="term" value="F:zinc ion binding"/>
    <property type="evidence" value="ECO:0007669"/>
    <property type="project" value="UniProtKB-KW"/>
</dbReference>
<sequence length="312" mass="35599">ILPKANLNDASTEVNINNFEFTKQHGSHLAHNNIDEAVEFEQAVMLQESPVNMQQNISLLMEIAQRLQKSSAHQSITSNIRHTRETNEVRNNNNSVNAIAIVEANASKDASVVGINGEELAITNLLTTYEATANECPICKESEIKEPCRPVNCANTEHHYCYNCLETWMRYNDNCPCCRTKGNKIIMIEDNKIRTIEQRSLLRYTTTSQNTPIQFTYEELLTHDPFYATNGNDDDVGDQQSDAFNSDIEESETDANDDTYFPYGVRKCGYCRENILRDHEKGVLFECFKKNNDHEFHFQCVVKRVAEFGCCT</sequence>
<dbReference type="InterPro" id="IPR013083">
    <property type="entry name" value="Znf_RING/FYVE/PHD"/>
</dbReference>
<reference evidence="5 6" key="1">
    <citation type="journal article" date="2018" name="Gigascience">
        <title>Genomes of trombidid mites reveal novel predicted allergens and laterally-transferred genes associated with secondary metabolism.</title>
        <authorList>
            <person name="Dong X."/>
            <person name="Chaisiri K."/>
            <person name="Xia D."/>
            <person name="Armstrong S.D."/>
            <person name="Fang Y."/>
            <person name="Donnelly M.J."/>
            <person name="Kadowaki T."/>
            <person name="McGarry J.W."/>
            <person name="Darby A.C."/>
            <person name="Makepeace B.L."/>
        </authorList>
    </citation>
    <scope>NUCLEOTIDE SEQUENCE [LARGE SCALE GENOMIC DNA]</scope>
    <source>
        <strain evidence="5">UoL-UT</strain>
    </source>
</reference>